<proteinExistence type="predicted"/>
<keyword evidence="2" id="KW-1185">Reference proteome</keyword>
<evidence type="ECO:0000313" key="1">
    <source>
        <dbReference type="EMBL" id="VDP82317.1"/>
    </source>
</evidence>
<dbReference type="WBParaSite" id="ECPE_0000793101-mRNA-1">
    <property type="protein sequence ID" value="ECPE_0000793101-mRNA-1"/>
    <property type="gene ID" value="ECPE_0000793101"/>
</dbReference>
<dbReference type="AlphaFoldDB" id="A0A183ALS5"/>
<accession>A0A183ALS5</accession>
<reference evidence="1 2" key="2">
    <citation type="submission" date="2018-11" db="EMBL/GenBank/DDBJ databases">
        <authorList>
            <consortium name="Pathogen Informatics"/>
        </authorList>
    </citation>
    <scope>NUCLEOTIDE SEQUENCE [LARGE SCALE GENOMIC DNA]</scope>
    <source>
        <strain evidence="1 2">Egypt</strain>
    </source>
</reference>
<evidence type="ECO:0000313" key="3">
    <source>
        <dbReference type="WBParaSite" id="ECPE_0000793101-mRNA-1"/>
    </source>
</evidence>
<reference evidence="3" key="1">
    <citation type="submission" date="2016-06" db="UniProtKB">
        <authorList>
            <consortium name="WormBaseParasite"/>
        </authorList>
    </citation>
    <scope>IDENTIFICATION</scope>
</reference>
<dbReference type="Proteomes" id="UP000272942">
    <property type="component" value="Unassembled WGS sequence"/>
</dbReference>
<gene>
    <name evidence="1" type="ORF">ECPE_LOCUS7910</name>
</gene>
<sequence length="305" mass="34931">MGLVYQVDNEFYLKCPLRHSECQFLIATGGFIGLLLPSLFVIGLFNATILIYIAVRVLPVQSYINGLLFVSTICDLCCINLNFFRKIRYTLDCIAHLHFAHSIISDSLNTIRFRLTRLGILTQIVVWHTTSTAIVRLFKAWVNCKMQLFLYNVEHHSNSANVCVTMSYLSGLIDLADWLEVATIVTYSGYFILWLPEVRNRALDLISWLLCHSQTANEFLHLGKLSLSLQSFFISHATKLRAGKYVFDMQFYQTLTMLIDEMPKSYARNAIIWLKKRTDLPPELHHTVSLLEANILAAVYVKLSP</sequence>
<organism evidence="3">
    <name type="scientific">Echinostoma caproni</name>
    <dbReference type="NCBI Taxonomy" id="27848"/>
    <lineage>
        <taxon>Eukaryota</taxon>
        <taxon>Metazoa</taxon>
        <taxon>Spiralia</taxon>
        <taxon>Lophotrochozoa</taxon>
        <taxon>Platyhelminthes</taxon>
        <taxon>Trematoda</taxon>
        <taxon>Digenea</taxon>
        <taxon>Plagiorchiida</taxon>
        <taxon>Echinostomata</taxon>
        <taxon>Echinostomatoidea</taxon>
        <taxon>Echinostomatidae</taxon>
        <taxon>Echinostoma</taxon>
    </lineage>
</organism>
<dbReference type="EMBL" id="UZAN01045260">
    <property type="protein sequence ID" value="VDP82317.1"/>
    <property type="molecule type" value="Genomic_DNA"/>
</dbReference>
<evidence type="ECO:0000313" key="2">
    <source>
        <dbReference type="Proteomes" id="UP000272942"/>
    </source>
</evidence>
<protein>
    <submittedName>
        <fullName evidence="3">G protein-coupled receptor</fullName>
    </submittedName>
</protein>
<name>A0A183ALS5_9TREM</name>